<evidence type="ECO:0000256" key="1">
    <source>
        <dbReference type="ARBA" id="ARBA00004613"/>
    </source>
</evidence>
<evidence type="ECO:0000256" key="2">
    <source>
        <dbReference type="ARBA" id="ARBA00010400"/>
    </source>
</evidence>
<dbReference type="OrthoDB" id="92956at2759"/>
<keyword evidence="7" id="KW-1185">Reference proteome</keyword>
<comment type="similarity">
    <text evidence="2 5">Belongs to the RxLR effector family.</text>
</comment>
<comment type="caution">
    <text evidence="6">The sequence shown here is derived from an EMBL/GenBank/DDBJ whole genome shotgun (WGS) entry which is preliminary data.</text>
</comment>
<reference evidence="6 7" key="1">
    <citation type="journal article" date="2017" name="Genome Biol. Evol.">
        <title>Phytophthora megakarya and P. palmivora, closely related causal agents of cacao black pod rot, underwent increases in genome sizes and gene numbers by different mechanisms.</title>
        <authorList>
            <person name="Ali S.S."/>
            <person name="Shao J."/>
            <person name="Lary D.J."/>
            <person name="Kronmiller B."/>
            <person name="Shen D."/>
            <person name="Strem M.D."/>
            <person name="Amoako-Attah I."/>
            <person name="Akrofi A.Y."/>
            <person name="Begoude B.A."/>
            <person name="Ten Hoopen G.M."/>
            <person name="Coulibaly K."/>
            <person name="Kebe B.I."/>
            <person name="Melnick R.L."/>
            <person name="Guiltinan M.J."/>
            <person name="Tyler B.M."/>
            <person name="Meinhardt L.W."/>
            <person name="Bailey B.A."/>
        </authorList>
    </citation>
    <scope>NUCLEOTIDE SEQUENCE [LARGE SCALE GENOMIC DNA]</scope>
    <source>
        <strain evidence="7">sbr112.9</strain>
    </source>
</reference>
<name>A0A2P4Y1D8_9STRA</name>
<feature type="chain" id="PRO_5044984450" description="RxLR effector protein" evidence="5">
    <location>
        <begin position="26"/>
        <end position="213"/>
    </location>
</feature>
<keyword evidence="4 5" id="KW-0732">Signal</keyword>
<evidence type="ECO:0000313" key="7">
    <source>
        <dbReference type="Proteomes" id="UP000237271"/>
    </source>
</evidence>
<feature type="signal peptide" evidence="5">
    <location>
        <begin position="1"/>
        <end position="25"/>
    </location>
</feature>
<dbReference type="Pfam" id="PF16810">
    <property type="entry name" value="RXLR"/>
    <property type="match status" value="1"/>
</dbReference>
<protein>
    <recommendedName>
        <fullName evidence="5">RxLR effector protein</fullName>
    </recommendedName>
</protein>
<accession>A0A2P4Y1D8</accession>
<dbReference type="Proteomes" id="UP000237271">
    <property type="component" value="Unassembled WGS sequence"/>
</dbReference>
<sequence>MGLMTRSLLLAVFVLLTTVGTLTIATENTQAKISNVAPPIAASSTRLLRNAKSVDDDATVSEDRGLLSFLPSNWQIKFWIKTGKTDDFVMNALGLTGLTGEKLTKNPNFKKFQQFQVGQWLKEKTPTSLVLEKLKLNELDEAALITADGYNTYVRYVLDLGKRANQYDIEDWPKLFGTGTIEQLKHRAGLLGWVKNDYLNMFMASTIRSQQVL</sequence>
<comment type="domain">
    <text evidence="5">The RxLR-dEER motif acts to carry the protein into the host cell cytoplasm through binding to cell surface phosphatidylinositol-3-phosphate.</text>
</comment>
<gene>
    <name evidence="6" type="ORF">PHPALM_11779</name>
</gene>
<evidence type="ECO:0000256" key="5">
    <source>
        <dbReference type="RuleBase" id="RU367124"/>
    </source>
</evidence>
<proteinExistence type="inferred from homology"/>
<comment type="subcellular location">
    <subcellularLocation>
        <location evidence="1 5">Secreted</location>
    </subcellularLocation>
</comment>
<evidence type="ECO:0000256" key="3">
    <source>
        <dbReference type="ARBA" id="ARBA00022525"/>
    </source>
</evidence>
<dbReference type="AlphaFoldDB" id="A0A2P4Y1D8"/>
<organism evidence="6 7">
    <name type="scientific">Phytophthora palmivora</name>
    <dbReference type="NCBI Taxonomy" id="4796"/>
    <lineage>
        <taxon>Eukaryota</taxon>
        <taxon>Sar</taxon>
        <taxon>Stramenopiles</taxon>
        <taxon>Oomycota</taxon>
        <taxon>Peronosporomycetes</taxon>
        <taxon>Peronosporales</taxon>
        <taxon>Peronosporaceae</taxon>
        <taxon>Phytophthora</taxon>
    </lineage>
</organism>
<keyword evidence="3 5" id="KW-0964">Secreted</keyword>
<evidence type="ECO:0000313" key="6">
    <source>
        <dbReference type="EMBL" id="POM71625.1"/>
    </source>
</evidence>
<dbReference type="InterPro" id="IPR031825">
    <property type="entry name" value="RXLR"/>
</dbReference>
<comment type="function">
    <text evidence="5">Effector that suppresses plant defense responses during pathogen infection.</text>
</comment>
<dbReference type="EMBL" id="NCKW01006446">
    <property type="protein sequence ID" value="POM71625.1"/>
    <property type="molecule type" value="Genomic_DNA"/>
</dbReference>
<evidence type="ECO:0000256" key="4">
    <source>
        <dbReference type="ARBA" id="ARBA00022729"/>
    </source>
</evidence>